<proteinExistence type="predicted"/>
<protein>
    <submittedName>
        <fullName evidence="3">Uncharacterized protein</fullName>
    </submittedName>
</protein>
<reference evidence="3" key="2">
    <citation type="submission" date="2016-06" db="UniProtKB">
        <authorList>
            <consortium name="WormBaseParasite"/>
        </authorList>
    </citation>
    <scope>IDENTIFICATION</scope>
</reference>
<evidence type="ECO:0000256" key="1">
    <source>
        <dbReference type="SAM" id="MobiDB-lite"/>
    </source>
</evidence>
<feature type="compositionally biased region" description="Acidic residues" evidence="1">
    <location>
        <begin position="45"/>
        <end position="73"/>
    </location>
</feature>
<dbReference type="AlphaFoldDB" id="A0A183C8P3"/>
<reference evidence="2" key="1">
    <citation type="submission" date="2014-05" db="EMBL/GenBank/DDBJ databases">
        <title>The genome and life-stage specific transcriptomes of Globodera pallida elucidate key aspects of plant parasitism by a cyst nematode.</title>
        <authorList>
            <person name="Cotton J.A."/>
            <person name="Lilley C.J."/>
            <person name="Jones L.M."/>
            <person name="Kikuchi T."/>
            <person name="Reid A.J."/>
            <person name="Thorpe P."/>
            <person name="Tsai I.J."/>
            <person name="Beasley H."/>
            <person name="Blok V."/>
            <person name="Cock P.J.A."/>
            <person name="Van den Akker S.E."/>
            <person name="Holroyd N."/>
            <person name="Hunt M."/>
            <person name="Mantelin S."/>
            <person name="Naghra H."/>
            <person name="Pain A."/>
            <person name="Palomares-Rius J.E."/>
            <person name="Zarowiecki M."/>
            <person name="Berriman M."/>
            <person name="Jones J.T."/>
            <person name="Urwin P.E."/>
        </authorList>
    </citation>
    <scope>NUCLEOTIDE SEQUENCE [LARGE SCALE GENOMIC DNA]</scope>
    <source>
        <strain evidence="2">Lindley</strain>
    </source>
</reference>
<feature type="compositionally biased region" description="Polar residues" evidence="1">
    <location>
        <begin position="93"/>
        <end position="102"/>
    </location>
</feature>
<dbReference type="Proteomes" id="UP000050741">
    <property type="component" value="Unassembled WGS sequence"/>
</dbReference>
<evidence type="ECO:0000313" key="3">
    <source>
        <dbReference type="WBParaSite" id="GPLIN_000923900"/>
    </source>
</evidence>
<organism evidence="2 3">
    <name type="scientific">Globodera pallida</name>
    <name type="common">Potato cyst nematode worm</name>
    <name type="synonym">Heterodera pallida</name>
    <dbReference type="NCBI Taxonomy" id="36090"/>
    <lineage>
        <taxon>Eukaryota</taxon>
        <taxon>Metazoa</taxon>
        <taxon>Ecdysozoa</taxon>
        <taxon>Nematoda</taxon>
        <taxon>Chromadorea</taxon>
        <taxon>Rhabditida</taxon>
        <taxon>Tylenchina</taxon>
        <taxon>Tylenchomorpha</taxon>
        <taxon>Tylenchoidea</taxon>
        <taxon>Heteroderidae</taxon>
        <taxon>Heteroderinae</taxon>
        <taxon>Globodera</taxon>
    </lineage>
</organism>
<keyword evidence="2" id="KW-1185">Reference proteome</keyword>
<accession>A0A183C8P3</accession>
<evidence type="ECO:0000313" key="2">
    <source>
        <dbReference type="Proteomes" id="UP000050741"/>
    </source>
</evidence>
<sequence>MTAMCDTPFSCPNDIAVTDGRWTEWSEWSAANCEWGTCNGGRDSAEDEEMGEDETEEDGGGSGEEEQSEGTPTEEDREHHFGDYSMALARALNTRTRSGNYR</sequence>
<dbReference type="WBParaSite" id="GPLIN_000923900">
    <property type="protein sequence ID" value="GPLIN_000923900"/>
    <property type="gene ID" value="GPLIN_000923900"/>
</dbReference>
<name>A0A183C8P3_GLOPA</name>
<feature type="region of interest" description="Disordered" evidence="1">
    <location>
        <begin position="36"/>
        <end position="102"/>
    </location>
</feature>